<organism evidence="2 3">
    <name type="scientific">Vagococcus fessus</name>
    <dbReference type="NCBI Taxonomy" id="120370"/>
    <lineage>
        <taxon>Bacteria</taxon>
        <taxon>Bacillati</taxon>
        <taxon>Bacillota</taxon>
        <taxon>Bacilli</taxon>
        <taxon>Lactobacillales</taxon>
        <taxon>Enterococcaceae</taxon>
        <taxon>Vagococcus</taxon>
    </lineage>
</organism>
<evidence type="ECO:0000256" key="1">
    <source>
        <dbReference type="SAM" id="Phobius"/>
    </source>
</evidence>
<reference evidence="2 3" key="1">
    <citation type="submission" date="2017-05" db="EMBL/GenBank/DDBJ databases">
        <title>Vagococcus spp. assemblies.</title>
        <authorList>
            <person name="Gulvik C.A."/>
        </authorList>
    </citation>
    <scope>NUCLEOTIDE SEQUENCE [LARGE SCALE GENOMIC DNA]</scope>
    <source>
        <strain evidence="2 3">CCUG 41755</strain>
    </source>
</reference>
<proteinExistence type="predicted"/>
<feature type="transmembrane region" description="Helical" evidence="1">
    <location>
        <begin position="101"/>
        <end position="118"/>
    </location>
</feature>
<dbReference type="AlphaFoldDB" id="A0A430A7L3"/>
<name>A0A430A7L3_9ENTE</name>
<dbReference type="EMBL" id="NGJY01000002">
    <property type="protein sequence ID" value="RSU03064.1"/>
    <property type="molecule type" value="Genomic_DNA"/>
</dbReference>
<dbReference type="Proteomes" id="UP000287101">
    <property type="component" value="Unassembled WGS sequence"/>
</dbReference>
<evidence type="ECO:0000313" key="2">
    <source>
        <dbReference type="EMBL" id="RSU03064.1"/>
    </source>
</evidence>
<accession>A0A430A7L3</accession>
<dbReference type="RefSeq" id="WP_126831277.1">
    <property type="nucleotide sequence ID" value="NZ_CBCRYB010000004.1"/>
</dbReference>
<feature type="transmembrane region" description="Helical" evidence="1">
    <location>
        <begin position="75"/>
        <end position="95"/>
    </location>
</feature>
<feature type="transmembrane region" description="Helical" evidence="1">
    <location>
        <begin position="12"/>
        <end position="37"/>
    </location>
</feature>
<keyword evidence="1" id="KW-0812">Transmembrane</keyword>
<sequence>MHNTMTLFGTAIFKLSFIFIAFMAFLNVIMGMGTGFFDADFSVQIWSITISIGILLLLSIIMLPANYTVKHLKTLIIIALLIALAIVTTSFGNFYFIQSTIITLAIMLTYFSFIYLRIAHKKTLNYDK</sequence>
<comment type="caution">
    <text evidence="2">The sequence shown here is derived from an EMBL/GenBank/DDBJ whole genome shotgun (WGS) entry which is preliminary data.</text>
</comment>
<feature type="transmembrane region" description="Helical" evidence="1">
    <location>
        <begin position="43"/>
        <end position="63"/>
    </location>
</feature>
<keyword evidence="1" id="KW-0472">Membrane</keyword>
<protein>
    <submittedName>
        <fullName evidence="2">Uncharacterized protein</fullName>
    </submittedName>
</protein>
<gene>
    <name evidence="2" type="ORF">CBF31_04935</name>
</gene>
<evidence type="ECO:0000313" key="3">
    <source>
        <dbReference type="Proteomes" id="UP000287101"/>
    </source>
</evidence>
<keyword evidence="1" id="KW-1133">Transmembrane helix</keyword>
<keyword evidence="3" id="KW-1185">Reference proteome</keyword>